<evidence type="ECO:0000313" key="3">
    <source>
        <dbReference type="Proteomes" id="UP000515123"/>
    </source>
</evidence>
<protein>
    <submittedName>
        <fullName evidence="4">Anthocyanin 3'-O-beta-glucosyltransferase-like</fullName>
    </submittedName>
</protein>
<comment type="similarity">
    <text evidence="1">Belongs to the UDP-glycosyltransferase family.</text>
</comment>
<reference evidence="3" key="1">
    <citation type="journal article" date="2015" name="Nat. Genet.">
        <title>The pineapple genome and the evolution of CAM photosynthesis.</title>
        <authorList>
            <person name="Ming R."/>
            <person name="VanBuren R."/>
            <person name="Wai C.M."/>
            <person name="Tang H."/>
            <person name="Schatz M.C."/>
            <person name="Bowers J.E."/>
            <person name="Lyons E."/>
            <person name="Wang M.L."/>
            <person name="Chen J."/>
            <person name="Biggers E."/>
            <person name="Zhang J."/>
            <person name="Huang L."/>
            <person name="Zhang L."/>
            <person name="Miao W."/>
            <person name="Zhang J."/>
            <person name="Ye Z."/>
            <person name="Miao C."/>
            <person name="Lin Z."/>
            <person name="Wang H."/>
            <person name="Zhou H."/>
            <person name="Yim W.C."/>
            <person name="Priest H.D."/>
            <person name="Zheng C."/>
            <person name="Woodhouse M."/>
            <person name="Edger P.P."/>
            <person name="Guyot R."/>
            <person name="Guo H.B."/>
            <person name="Guo H."/>
            <person name="Zheng G."/>
            <person name="Singh R."/>
            <person name="Sharma A."/>
            <person name="Min X."/>
            <person name="Zheng Y."/>
            <person name="Lee H."/>
            <person name="Gurtowski J."/>
            <person name="Sedlazeck F.J."/>
            <person name="Harkess A."/>
            <person name="McKain M.R."/>
            <person name="Liao Z."/>
            <person name="Fang J."/>
            <person name="Liu J."/>
            <person name="Zhang X."/>
            <person name="Zhang Q."/>
            <person name="Hu W."/>
            <person name="Qin Y."/>
            <person name="Wang K."/>
            <person name="Chen L.Y."/>
            <person name="Shirley N."/>
            <person name="Lin Y.R."/>
            <person name="Liu L.Y."/>
            <person name="Hernandez A.G."/>
            <person name="Wright C.L."/>
            <person name="Bulone V."/>
            <person name="Tuskan G.A."/>
            <person name="Heath K."/>
            <person name="Zee F."/>
            <person name="Moore P.H."/>
            <person name="Sunkar R."/>
            <person name="Leebens-Mack J.H."/>
            <person name="Mockler T."/>
            <person name="Bennetzen J.L."/>
            <person name="Freeling M."/>
            <person name="Sankoff D."/>
            <person name="Paterson A.H."/>
            <person name="Zhu X."/>
            <person name="Yang X."/>
            <person name="Smith J.A."/>
            <person name="Cushman J.C."/>
            <person name="Paull R.E."/>
            <person name="Yu Q."/>
        </authorList>
    </citation>
    <scope>NUCLEOTIDE SEQUENCE [LARGE SCALE GENOMIC DNA]</scope>
    <source>
        <strain evidence="3">cv. F153</strain>
    </source>
</reference>
<organism evidence="3 4">
    <name type="scientific">Ananas comosus</name>
    <name type="common">Pineapple</name>
    <name type="synonym">Ananas ananas</name>
    <dbReference type="NCBI Taxonomy" id="4615"/>
    <lineage>
        <taxon>Eukaryota</taxon>
        <taxon>Viridiplantae</taxon>
        <taxon>Streptophyta</taxon>
        <taxon>Embryophyta</taxon>
        <taxon>Tracheophyta</taxon>
        <taxon>Spermatophyta</taxon>
        <taxon>Magnoliopsida</taxon>
        <taxon>Liliopsida</taxon>
        <taxon>Poales</taxon>
        <taxon>Bromeliaceae</taxon>
        <taxon>Bromelioideae</taxon>
        <taxon>Ananas</taxon>
    </lineage>
</organism>
<dbReference type="Gramene" id="Aco009687.1.mrna1">
    <property type="protein sequence ID" value="Aco009687.1.mrna1.cds1"/>
    <property type="gene ID" value="Aco009687.1.path1"/>
</dbReference>
<keyword evidence="2" id="KW-0808">Transferase</keyword>
<reference evidence="4" key="2">
    <citation type="submission" date="2025-08" db="UniProtKB">
        <authorList>
            <consortium name="RefSeq"/>
        </authorList>
    </citation>
    <scope>IDENTIFICATION</scope>
    <source>
        <tissue evidence="4">Leaf</tissue>
    </source>
</reference>
<dbReference type="CDD" id="cd03784">
    <property type="entry name" value="GT1_Gtf-like"/>
    <property type="match status" value="1"/>
</dbReference>
<gene>
    <name evidence="4" type="primary">LOC109709616</name>
</gene>
<dbReference type="OrthoDB" id="5835829at2759"/>
<dbReference type="GO" id="GO:0035251">
    <property type="term" value="F:UDP-glucosyltransferase activity"/>
    <property type="evidence" value="ECO:0007669"/>
    <property type="project" value="TreeGrafter"/>
</dbReference>
<dbReference type="SUPFAM" id="SSF53756">
    <property type="entry name" value="UDP-Glycosyltransferase/glycogen phosphorylase"/>
    <property type="match status" value="1"/>
</dbReference>
<dbReference type="AlphaFoldDB" id="A0A6P5EVC9"/>
<accession>A0A6P5EVC9</accession>
<dbReference type="Gene3D" id="3.40.50.2000">
    <property type="entry name" value="Glycogen Phosphorylase B"/>
    <property type="match status" value="4"/>
</dbReference>
<evidence type="ECO:0000313" key="4">
    <source>
        <dbReference type="RefSeq" id="XP_020087514.1"/>
    </source>
</evidence>
<name>A0A6P5EVC9_ANACO</name>
<evidence type="ECO:0000256" key="2">
    <source>
        <dbReference type="ARBA" id="ARBA00022679"/>
    </source>
</evidence>
<dbReference type="PANTHER" id="PTHR48047">
    <property type="entry name" value="GLYCOSYLTRANSFERASE"/>
    <property type="match status" value="1"/>
</dbReference>
<dbReference type="InterPro" id="IPR002213">
    <property type="entry name" value="UDP_glucos_trans"/>
</dbReference>
<keyword evidence="3" id="KW-1185">Reference proteome</keyword>
<dbReference type="GeneID" id="109709616"/>
<dbReference type="RefSeq" id="XP_020087514.1">
    <property type="nucleotide sequence ID" value="XM_020231925.1"/>
</dbReference>
<sequence length="440" mass="48154">MALSNSSSSSDRNRKLRVFFMPFFASGHMIPMTDVARLVALRFPGEVEPTMVVTPANAALIAPSLRGSPGVLVLTYPFPSVGLPPGVENLSSAPAAETWRIYRAVDESRAVHADLLRRHRPDAVVSDVAFWWTTALAAELGVPRLTFYPVGVFSQLALTNLFKIRARIMASDAQPVEVPDLPGPHRIRIPKSELPDFLVSDDHLTAAWPRIREAQERGYGCVVNTFYELEPDYCDRYRRTEAKRAYFVGPVALSLYGGSESAEERGGGGPGAREVVAWLDAREAGSVVFVCFGSWCHFSAAQLGELARGLELSGKAFLWAVREGGGAAEEWTAEEFEQFINETLVAEVVGFGEKVWGEGRRSAREVEGEVVPAEAIATAVTRFMEGEEGAERARRRASEVAEKARAAVAEGGSSWRDLSRLIEDLLREWRGVEQEGAGNA</sequence>
<proteinExistence type="inferred from homology"/>
<dbReference type="Proteomes" id="UP000515123">
    <property type="component" value="Linkage group 1"/>
</dbReference>
<dbReference type="PANTHER" id="PTHR48047:SF19">
    <property type="entry name" value="GLYCOSYLTRANSFERASE"/>
    <property type="match status" value="1"/>
</dbReference>
<evidence type="ECO:0000256" key="1">
    <source>
        <dbReference type="ARBA" id="ARBA00009995"/>
    </source>
</evidence>